<organism evidence="1 2">
    <name type="scientific">Cordyceps javanica</name>
    <dbReference type="NCBI Taxonomy" id="43265"/>
    <lineage>
        <taxon>Eukaryota</taxon>
        <taxon>Fungi</taxon>
        <taxon>Dikarya</taxon>
        <taxon>Ascomycota</taxon>
        <taxon>Pezizomycotina</taxon>
        <taxon>Sordariomycetes</taxon>
        <taxon>Hypocreomycetidae</taxon>
        <taxon>Hypocreales</taxon>
        <taxon>Cordycipitaceae</taxon>
        <taxon>Cordyceps</taxon>
    </lineage>
</organism>
<gene>
    <name evidence="1" type="ORF">IF1G_03848</name>
</gene>
<proteinExistence type="predicted"/>
<accession>A0A545V8R5</accession>
<dbReference type="AlphaFoldDB" id="A0A545V8R5"/>
<sequence>MLADGTVAQAQRMGFFFLSCFALDGTDVLNQVDGPGCVSVRAAAAGGCL</sequence>
<dbReference type="EMBL" id="SPUK01000004">
    <property type="protein sequence ID" value="TQV98105.1"/>
    <property type="molecule type" value="Genomic_DNA"/>
</dbReference>
<reference evidence="1 2" key="1">
    <citation type="journal article" date="2019" name="Appl. Microbiol. Biotechnol.">
        <title>Genome sequence of Isaria javanica and comparative genome analysis insights into family S53 peptidase evolution in fungal entomopathogens.</title>
        <authorList>
            <person name="Lin R."/>
            <person name="Zhang X."/>
            <person name="Xin B."/>
            <person name="Zou M."/>
            <person name="Gao Y."/>
            <person name="Qin F."/>
            <person name="Hu Q."/>
            <person name="Xie B."/>
            <person name="Cheng X."/>
        </authorList>
    </citation>
    <scope>NUCLEOTIDE SEQUENCE [LARGE SCALE GENOMIC DNA]</scope>
    <source>
        <strain evidence="1 2">IJ1G</strain>
    </source>
</reference>
<evidence type="ECO:0000313" key="1">
    <source>
        <dbReference type="EMBL" id="TQV98105.1"/>
    </source>
</evidence>
<keyword evidence="2" id="KW-1185">Reference proteome</keyword>
<dbReference type="Proteomes" id="UP000315783">
    <property type="component" value="Unassembled WGS sequence"/>
</dbReference>
<evidence type="ECO:0000313" key="2">
    <source>
        <dbReference type="Proteomes" id="UP000315783"/>
    </source>
</evidence>
<comment type="caution">
    <text evidence="1">The sequence shown here is derived from an EMBL/GenBank/DDBJ whole genome shotgun (WGS) entry which is preliminary data.</text>
</comment>
<protein>
    <submittedName>
        <fullName evidence="1">Uncharacterized protein</fullName>
    </submittedName>
</protein>
<name>A0A545V8R5_9HYPO</name>